<dbReference type="Proteomes" id="UP000814033">
    <property type="component" value="Unassembled WGS sequence"/>
</dbReference>
<accession>A0ACB8REE2</accession>
<sequence>MTLALAPDHSPGINETITLNESGEPVAIIVGFTAYLVYHEQHYYMITDSWPDHSAKCTHSDVLCKATQKGVSGIPRLIHDLKKEFIPVIRGVPDHQRIQEFWRPFWRKKWGGITASGLHTFVTDPDIPPQEAEGGVKAEGGGAADDDEVVNSRRHTQLLWKPHARPMHMFQSRYELVKCWHDIVADEFAMLATDFLLTYCTLIHKELWEAGILVRSISLTIGFEANPTIKYSQQVDKMCGIFIFLGGAMDVPRAENYKPAELKRQITPVFALIETMHAILYRECTPMQLSFKHNLEGVIWIIIWICSMYTGRIKPIVLKSSRQHGDMPQEQGDLEQLIGCWRIDDGSKIACDKASYGCSLDSHLTAYTDLFTPYFQLLKGMVKELSQVVFGQEGKLYFST</sequence>
<gene>
    <name evidence="1" type="ORF">FA95DRAFT_1575726</name>
</gene>
<reference evidence="1" key="1">
    <citation type="submission" date="2021-02" db="EMBL/GenBank/DDBJ databases">
        <authorList>
            <consortium name="DOE Joint Genome Institute"/>
            <person name="Ahrendt S."/>
            <person name="Looney B.P."/>
            <person name="Miyauchi S."/>
            <person name="Morin E."/>
            <person name="Drula E."/>
            <person name="Courty P.E."/>
            <person name="Chicoki N."/>
            <person name="Fauchery L."/>
            <person name="Kohler A."/>
            <person name="Kuo A."/>
            <person name="Labutti K."/>
            <person name="Pangilinan J."/>
            <person name="Lipzen A."/>
            <person name="Riley R."/>
            <person name="Andreopoulos W."/>
            <person name="He G."/>
            <person name="Johnson J."/>
            <person name="Barry K.W."/>
            <person name="Grigoriev I.V."/>
            <person name="Nagy L."/>
            <person name="Hibbett D."/>
            <person name="Henrissat B."/>
            <person name="Matheny P.B."/>
            <person name="Labbe J."/>
            <person name="Martin F."/>
        </authorList>
    </citation>
    <scope>NUCLEOTIDE SEQUENCE</scope>
    <source>
        <strain evidence="1">FP105234-sp</strain>
    </source>
</reference>
<organism evidence="1 2">
    <name type="scientific">Auriscalpium vulgare</name>
    <dbReference type="NCBI Taxonomy" id="40419"/>
    <lineage>
        <taxon>Eukaryota</taxon>
        <taxon>Fungi</taxon>
        <taxon>Dikarya</taxon>
        <taxon>Basidiomycota</taxon>
        <taxon>Agaricomycotina</taxon>
        <taxon>Agaricomycetes</taxon>
        <taxon>Russulales</taxon>
        <taxon>Auriscalpiaceae</taxon>
        <taxon>Auriscalpium</taxon>
    </lineage>
</organism>
<reference evidence="1" key="2">
    <citation type="journal article" date="2022" name="New Phytol.">
        <title>Evolutionary transition to the ectomycorrhizal habit in the genomes of a hyperdiverse lineage of mushroom-forming fungi.</title>
        <authorList>
            <person name="Looney B."/>
            <person name="Miyauchi S."/>
            <person name="Morin E."/>
            <person name="Drula E."/>
            <person name="Courty P.E."/>
            <person name="Kohler A."/>
            <person name="Kuo A."/>
            <person name="LaButti K."/>
            <person name="Pangilinan J."/>
            <person name="Lipzen A."/>
            <person name="Riley R."/>
            <person name="Andreopoulos W."/>
            <person name="He G."/>
            <person name="Johnson J."/>
            <person name="Nolan M."/>
            <person name="Tritt A."/>
            <person name="Barry K.W."/>
            <person name="Grigoriev I.V."/>
            <person name="Nagy L.G."/>
            <person name="Hibbett D."/>
            <person name="Henrissat B."/>
            <person name="Matheny P.B."/>
            <person name="Labbe J."/>
            <person name="Martin F.M."/>
        </authorList>
    </citation>
    <scope>NUCLEOTIDE SEQUENCE</scope>
    <source>
        <strain evidence="1">FP105234-sp</strain>
    </source>
</reference>
<evidence type="ECO:0000313" key="1">
    <source>
        <dbReference type="EMBL" id="KAI0042453.1"/>
    </source>
</evidence>
<evidence type="ECO:0000313" key="2">
    <source>
        <dbReference type="Proteomes" id="UP000814033"/>
    </source>
</evidence>
<comment type="caution">
    <text evidence="1">The sequence shown here is derived from an EMBL/GenBank/DDBJ whole genome shotgun (WGS) entry which is preliminary data.</text>
</comment>
<name>A0ACB8REE2_9AGAM</name>
<dbReference type="EMBL" id="MU276065">
    <property type="protein sequence ID" value="KAI0042453.1"/>
    <property type="molecule type" value="Genomic_DNA"/>
</dbReference>
<protein>
    <submittedName>
        <fullName evidence="1">Uncharacterized protein</fullName>
    </submittedName>
</protein>
<keyword evidence="2" id="KW-1185">Reference proteome</keyword>
<proteinExistence type="predicted"/>